<dbReference type="GO" id="GO:0003677">
    <property type="term" value="F:DNA binding"/>
    <property type="evidence" value="ECO:0007669"/>
    <property type="project" value="InterPro"/>
</dbReference>
<protein>
    <submittedName>
        <fullName evidence="2">Putative antitoxin of toxin-antitoxin system, YdaS/YdaT</fullName>
    </submittedName>
</protein>
<feature type="region of interest" description="Disordered" evidence="1">
    <location>
        <begin position="62"/>
        <end position="90"/>
    </location>
</feature>
<organism evidence="2 3">
    <name type="scientific">Sphingomonas gellani</name>
    <dbReference type="NCBI Taxonomy" id="1166340"/>
    <lineage>
        <taxon>Bacteria</taxon>
        <taxon>Pseudomonadati</taxon>
        <taxon>Pseudomonadota</taxon>
        <taxon>Alphaproteobacteria</taxon>
        <taxon>Sphingomonadales</taxon>
        <taxon>Sphingomonadaceae</taxon>
        <taxon>Sphingomonas</taxon>
    </lineage>
</organism>
<keyword evidence="3" id="KW-1185">Reference proteome</keyword>
<dbReference type="AlphaFoldDB" id="A0A1H8AQP3"/>
<dbReference type="EMBL" id="FOCF01000002">
    <property type="protein sequence ID" value="SEM73042.1"/>
    <property type="molecule type" value="Genomic_DNA"/>
</dbReference>
<evidence type="ECO:0000256" key="1">
    <source>
        <dbReference type="SAM" id="MobiDB-lite"/>
    </source>
</evidence>
<accession>A0A1H8AQP3</accession>
<dbReference type="SUPFAM" id="SSF47413">
    <property type="entry name" value="lambda repressor-like DNA-binding domains"/>
    <property type="match status" value="1"/>
</dbReference>
<name>A0A1H8AQP3_9SPHN</name>
<proteinExistence type="predicted"/>
<dbReference type="Pfam" id="PF15943">
    <property type="entry name" value="YdaS_toxin"/>
    <property type="match status" value="1"/>
</dbReference>
<dbReference type="RefSeq" id="WP_093664391.1">
    <property type="nucleotide sequence ID" value="NZ_FOCF01000002.1"/>
</dbReference>
<dbReference type="STRING" id="1166340.SAMN05192583_1021"/>
<evidence type="ECO:0000313" key="2">
    <source>
        <dbReference type="EMBL" id="SEM73042.1"/>
    </source>
</evidence>
<gene>
    <name evidence="2" type="ORF">SAMN05192583_1021</name>
</gene>
<dbReference type="OrthoDB" id="8526323at2"/>
<dbReference type="Proteomes" id="UP000199206">
    <property type="component" value="Unassembled WGS sequence"/>
</dbReference>
<reference evidence="3" key="1">
    <citation type="submission" date="2016-10" db="EMBL/GenBank/DDBJ databases">
        <authorList>
            <person name="Varghese N."/>
            <person name="Submissions S."/>
        </authorList>
    </citation>
    <scope>NUCLEOTIDE SEQUENCE [LARGE SCALE GENOMIC DNA]</scope>
    <source>
        <strain evidence="3">S6-262</strain>
    </source>
</reference>
<dbReference type="InterPro" id="IPR010982">
    <property type="entry name" value="Lambda_DNA-bd_dom_sf"/>
</dbReference>
<dbReference type="Gene3D" id="1.10.260.40">
    <property type="entry name" value="lambda repressor-like DNA-binding domains"/>
    <property type="match status" value="1"/>
</dbReference>
<evidence type="ECO:0000313" key="3">
    <source>
        <dbReference type="Proteomes" id="UP000199206"/>
    </source>
</evidence>
<sequence>MALEDHLESPLARAVRVTVGRQSGFARLIGRSQPYVHKLLQDGKRLPGEYVLTVEAATGVSKHDLRPDLYPREGAAPTGQDRPSDLVRAQ</sequence>
<dbReference type="InterPro" id="IPR031856">
    <property type="entry name" value="YdaS_toxin-like"/>
</dbReference>
<feature type="compositionally biased region" description="Basic and acidic residues" evidence="1">
    <location>
        <begin position="62"/>
        <end position="71"/>
    </location>
</feature>